<name>A0AAD5V309_9APHY</name>
<organism evidence="3 4">
    <name type="scientific">Meripilus lineatus</name>
    <dbReference type="NCBI Taxonomy" id="2056292"/>
    <lineage>
        <taxon>Eukaryota</taxon>
        <taxon>Fungi</taxon>
        <taxon>Dikarya</taxon>
        <taxon>Basidiomycota</taxon>
        <taxon>Agaricomycotina</taxon>
        <taxon>Agaricomycetes</taxon>
        <taxon>Polyporales</taxon>
        <taxon>Meripilaceae</taxon>
        <taxon>Meripilus</taxon>
    </lineage>
</organism>
<reference evidence="3" key="1">
    <citation type="submission" date="2022-07" db="EMBL/GenBank/DDBJ databases">
        <title>Genome Sequence of Physisporinus lineatus.</title>
        <authorList>
            <person name="Buettner E."/>
        </authorList>
    </citation>
    <scope>NUCLEOTIDE SEQUENCE</scope>
    <source>
        <strain evidence="3">VT162</strain>
    </source>
</reference>
<sequence>MAKGKKSSLKSALVSQQTRLKKKQEVAEAAKLTEQKSKSKRNPRDKGKGKAQPLPTIPFKATDKLLLIGEGNFSFARALVVNPPDALQFLPPENITATAYDSREECFSKYPDAAQIVEQLSAKGVKIVFGVDATKLENCSVLKNRRFDKIVWNFPHAGKGITDQDRNILSNQVLLLGFLQSASNLLNLGPKPNATRSKKKKARGSDDEDDSGTDNGEGMSQTASSRGTILITLRNVPPYTLWDLPQLAKSPPPSKSPNIPRNPFYTQLRSFVFHREIWKGYEHRMTKGERAHGQGTTGVGGEDRTWEFYLRD</sequence>
<protein>
    <recommendedName>
        <fullName evidence="2">25S rRNA (uridine-N(3))-methyltransferase BMT5-like domain-containing protein</fullName>
    </recommendedName>
</protein>
<dbReference type="EMBL" id="JANAWD010000249">
    <property type="protein sequence ID" value="KAJ3482957.1"/>
    <property type="molecule type" value="Genomic_DNA"/>
</dbReference>
<evidence type="ECO:0000259" key="2">
    <source>
        <dbReference type="Pfam" id="PF10354"/>
    </source>
</evidence>
<feature type="region of interest" description="Disordered" evidence="1">
    <location>
        <begin position="1"/>
        <end position="54"/>
    </location>
</feature>
<dbReference type="Pfam" id="PF10354">
    <property type="entry name" value="BMT5-like"/>
    <property type="match status" value="1"/>
</dbReference>
<proteinExistence type="predicted"/>
<dbReference type="GO" id="GO:0070042">
    <property type="term" value="F:rRNA (uridine-N3-)-methyltransferase activity"/>
    <property type="evidence" value="ECO:0007669"/>
    <property type="project" value="InterPro"/>
</dbReference>
<evidence type="ECO:0000313" key="3">
    <source>
        <dbReference type="EMBL" id="KAJ3482957.1"/>
    </source>
</evidence>
<dbReference type="InterPro" id="IPR019446">
    <property type="entry name" value="BMT5-like"/>
</dbReference>
<feature type="compositionally biased region" description="Basic and acidic residues" evidence="1">
    <location>
        <begin position="23"/>
        <end position="48"/>
    </location>
</feature>
<feature type="region of interest" description="Disordered" evidence="1">
    <location>
        <begin position="189"/>
        <end position="227"/>
    </location>
</feature>
<dbReference type="AlphaFoldDB" id="A0AAD5V309"/>
<dbReference type="PANTHER" id="PTHR11538">
    <property type="entry name" value="PHENYLALANYL-TRNA SYNTHETASE"/>
    <property type="match status" value="1"/>
</dbReference>
<dbReference type="PANTHER" id="PTHR11538:SF26">
    <property type="entry name" value="FERREDOXIN-FOLD ANTICODON-BINDING DOMAIN-CONTAINING PROTEIN 1"/>
    <property type="match status" value="1"/>
</dbReference>
<comment type="caution">
    <text evidence="3">The sequence shown here is derived from an EMBL/GenBank/DDBJ whole genome shotgun (WGS) entry which is preliminary data.</text>
</comment>
<feature type="domain" description="25S rRNA (uridine-N(3))-methyltransferase BMT5-like" evidence="2">
    <location>
        <begin position="66"/>
        <end position="284"/>
    </location>
</feature>
<dbReference type="GO" id="GO:0070475">
    <property type="term" value="P:rRNA base methylation"/>
    <property type="evidence" value="ECO:0007669"/>
    <property type="project" value="InterPro"/>
</dbReference>
<evidence type="ECO:0000256" key="1">
    <source>
        <dbReference type="SAM" id="MobiDB-lite"/>
    </source>
</evidence>
<feature type="compositionally biased region" description="Polar residues" evidence="1">
    <location>
        <begin position="218"/>
        <end position="227"/>
    </location>
</feature>
<dbReference type="Proteomes" id="UP001212997">
    <property type="component" value="Unassembled WGS sequence"/>
</dbReference>
<gene>
    <name evidence="3" type="ORF">NLI96_g6632</name>
</gene>
<accession>A0AAD5V309</accession>
<evidence type="ECO:0000313" key="4">
    <source>
        <dbReference type="Proteomes" id="UP001212997"/>
    </source>
</evidence>
<dbReference type="GO" id="GO:0005737">
    <property type="term" value="C:cytoplasm"/>
    <property type="evidence" value="ECO:0007669"/>
    <property type="project" value="TreeGrafter"/>
</dbReference>
<keyword evidence="4" id="KW-1185">Reference proteome</keyword>